<dbReference type="PROSITE" id="PS00543">
    <property type="entry name" value="HLYD_FAMILY"/>
    <property type="match status" value="1"/>
</dbReference>
<evidence type="ECO:0000256" key="5">
    <source>
        <dbReference type="ARBA" id="ARBA00022989"/>
    </source>
</evidence>
<evidence type="ECO:0000313" key="10">
    <source>
        <dbReference type="Proteomes" id="UP001059480"/>
    </source>
</evidence>
<evidence type="ECO:0000256" key="4">
    <source>
        <dbReference type="ARBA" id="ARBA00022692"/>
    </source>
</evidence>
<dbReference type="Gene3D" id="1.10.287.470">
    <property type="entry name" value="Helix hairpin bin"/>
    <property type="match status" value="1"/>
</dbReference>
<keyword evidence="10" id="KW-1185">Reference proteome</keyword>
<dbReference type="PRINTS" id="PR01490">
    <property type="entry name" value="RTXTOXIND"/>
</dbReference>
<protein>
    <submittedName>
        <fullName evidence="9">HlyD family efflux transporter periplasmic adaptor subunit</fullName>
    </submittedName>
</protein>
<keyword evidence="5 7" id="KW-1133">Transmembrane helix</keyword>
<keyword evidence="4 7" id="KW-0812">Transmembrane</keyword>
<feature type="domain" description="AprE-like beta-barrel" evidence="8">
    <location>
        <begin position="257"/>
        <end position="340"/>
    </location>
</feature>
<dbReference type="InterPro" id="IPR050739">
    <property type="entry name" value="MFP"/>
</dbReference>
<evidence type="ECO:0000259" key="8">
    <source>
        <dbReference type="Pfam" id="PF26002"/>
    </source>
</evidence>
<accession>A0ABT1WLY0</accession>
<dbReference type="Pfam" id="PF26002">
    <property type="entry name" value="Beta-barrel_AprE"/>
    <property type="match status" value="1"/>
</dbReference>
<reference evidence="9" key="2">
    <citation type="journal article" date="2023" name="Curr. Microbiol.">
        <title>Granulicatella seriolae sp. nov., a Novel Facultative Anaerobe Isolated from Yellowtail Marine Fish.</title>
        <authorList>
            <person name="Lee M."/>
            <person name="Choi Y.J."/>
            <person name="Farooq A."/>
            <person name="Jeong J.B."/>
            <person name="Jung M.Y."/>
        </authorList>
    </citation>
    <scope>NUCLEOTIDE SEQUENCE</scope>
    <source>
        <strain evidence="9">S8</strain>
    </source>
</reference>
<evidence type="ECO:0000256" key="7">
    <source>
        <dbReference type="SAM" id="Phobius"/>
    </source>
</evidence>
<dbReference type="PANTHER" id="PTHR30386:SF26">
    <property type="entry name" value="TRANSPORT PROTEIN COMB"/>
    <property type="match status" value="1"/>
</dbReference>
<comment type="caution">
    <text evidence="9">The sequence shown here is derived from an EMBL/GenBank/DDBJ whole genome shotgun (WGS) entry which is preliminary data.</text>
</comment>
<evidence type="ECO:0000256" key="2">
    <source>
        <dbReference type="ARBA" id="ARBA00009477"/>
    </source>
</evidence>
<organism evidence="9 10">
    <name type="scientific">Granulicatella seriolae</name>
    <dbReference type="NCBI Taxonomy" id="2967226"/>
    <lineage>
        <taxon>Bacteria</taxon>
        <taxon>Bacillati</taxon>
        <taxon>Bacillota</taxon>
        <taxon>Bacilli</taxon>
        <taxon>Lactobacillales</taxon>
        <taxon>Carnobacteriaceae</taxon>
        <taxon>Granulicatella</taxon>
    </lineage>
</organism>
<sequence length="366" mass="41131">MKTNKFIDFFKKIERKDNDKLILDFMPQYMEIIERPPNKSSKVIIGLLVSLIFCFIAWASFSKVDVIVSGQGMVVSHEGIAQVKPLYPGQLVMVSTSEGQQVKTGQVLAKLVDKQLEFEIKELETSLHIMKIQKEVYQTLDMDIATAIAIENYSEMEQPFVNAILAENDYYRKQSQIGNSSLVLAQYKMIRHSKIAELDGQMSQILARLTNQYSHQEALTLHAPIEGTVQSIIESPYGQAVGVDDIVATIVPFSKDLVFEGYLSDKDRGSIIKDMPVEVKLQAYSYQDYGTIVARLDYISPAAILTEKGEVVYKFKAILDPSSLEKFPQLGPGMSGVAELKLGERTVLDYFLEPITKPFSTGFKEK</sequence>
<reference evidence="9" key="1">
    <citation type="submission" date="2022-07" db="EMBL/GenBank/DDBJ databases">
        <authorList>
            <person name="Jung M.-Y."/>
            <person name="Lee M."/>
        </authorList>
    </citation>
    <scope>NUCLEOTIDE SEQUENCE</scope>
    <source>
        <strain evidence="9">S8</strain>
    </source>
</reference>
<evidence type="ECO:0000313" key="9">
    <source>
        <dbReference type="EMBL" id="MCQ9209529.1"/>
    </source>
</evidence>
<dbReference type="EMBL" id="JANHNZ010000002">
    <property type="protein sequence ID" value="MCQ9209529.1"/>
    <property type="molecule type" value="Genomic_DNA"/>
</dbReference>
<evidence type="ECO:0000256" key="6">
    <source>
        <dbReference type="ARBA" id="ARBA00023136"/>
    </source>
</evidence>
<feature type="transmembrane region" description="Helical" evidence="7">
    <location>
        <begin position="43"/>
        <end position="61"/>
    </location>
</feature>
<evidence type="ECO:0000256" key="1">
    <source>
        <dbReference type="ARBA" id="ARBA00004167"/>
    </source>
</evidence>
<dbReference type="Gene3D" id="2.40.50.100">
    <property type="match status" value="1"/>
</dbReference>
<name>A0ABT1WLY0_9LACT</name>
<reference evidence="9" key="3">
    <citation type="journal article" date="2023" name="Microbiol. Resour. Announc.">
        <title>Draft Genome Sequence of Granulicatella sp. Strain S8, Isolated from a Marine Fish, Seriola quinqueradiata.</title>
        <authorList>
            <person name="Lee M."/>
            <person name="Farooq A."/>
            <person name="Jeong J.B."/>
            <person name="Jung M.Y."/>
        </authorList>
    </citation>
    <scope>NUCLEOTIDE SEQUENCE</scope>
    <source>
        <strain evidence="9">S8</strain>
    </source>
</reference>
<dbReference type="RefSeq" id="WP_256944643.1">
    <property type="nucleotide sequence ID" value="NZ_JANHNZ010000002.1"/>
</dbReference>
<dbReference type="Proteomes" id="UP001059480">
    <property type="component" value="Unassembled WGS sequence"/>
</dbReference>
<proteinExistence type="inferred from homology"/>
<comment type="subcellular location">
    <subcellularLocation>
        <location evidence="1">Membrane</location>
        <topology evidence="1">Single-pass membrane protein</topology>
    </subcellularLocation>
</comment>
<keyword evidence="3" id="KW-0813">Transport</keyword>
<comment type="similarity">
    <text evidence="2">Belongs to the membrane fusion protein (MFP) (TC 8.A.1) family.</text>
</comment>
<dbReference type="InterPro" id="IPR006144">
    <property type="entry name" value="Secretion_HlyD_CS"/>
</dbReference>
<gene>
    <name evidence="9" type="ORF">NPA36_03100</name>
</gene>
<dbReference type="InterPro" id="IPR058982">
    <property type="entry name" value="Beta-barrel_AprE"/>
</dbReference>
<evidence type="ECO:0000256" key="3">
    <source>
        <dbReference type="ARBA" id="ARBA00022448"/>
    </source>
</evidence>
<keyword evidence="6 7" id="KW-0472">Membrane</keyword>
<dbReference type="PANTHER" id="PTHR30386">
    <property type="entry name" value="MEMBRANE FUSION SUBUNIT OF EMRAB-TOLC MULTIDRUG EFFLUX PUMP"/>
    <property type="match status" value="1"/>
</dbReference>